<dbReference type="GO" id="GO:0004497">
    <property type="term" value="F:monooxygenase activity"/>
    <property type="evidence" value="ECO:0007669"/>
    <property type="project" value="InterPro"/>
</dbReference>
<evidence type="ECO:0000256" key="2">
    <source>
        <dbReference type="ARBA" id="ARBA00022723"/>
    </source>
</evidence>
<dbReference type="Proteomes" id="UP000554235">
    <property type="component" value="Unassembled WGS sequence"/>
</dbReference>
<name>A0A8H4LF11_9HYPO</name>
<protein>
    <submittedName>
        <fullName evidence="4">Cytochrome p450 pisatin</fullName>
    </submittedName>
</protein>
<dbReference type="EMBL" id="JAADYS010000805">
    <property type="protein sequence ID" value="KAF4466943.1"/>
    <property type="molecule type" value="Genomic_DNA"/>
</dbReference>
<keyword evidence="5" id="KW-1185">Reference proteome</keyword>
<keyword evidence="3" id="KW-0408">Iron</keyword>
<dbReference type="OrthoDB" id="3934656at2759"/>
<dbReference type="InterPro" id="IPR050121">
    <property type="entry name" value="Cytochrome_P450_monoxygenase"/>
</dbReference>
<dbReference type="PANTHER" id="PTHR24305">
    <property type="entry name" value="CYTOCHROME P450"/>
    <property type="match status" value="1"/>
</dbReference>
<dbReference type="GO" id="GO:0005506">
    <property type="term" value="F:iron ion binding"/>
    <property type="evidence" value="ECO:0007669"/>
    <property type="project" value="InterPro"/>
</dbReference>
<dbReference type="AlphaFoldDB" id="A0A8H4LF11"/>
<dbReference type="InterPro" id="IPR036396">
    <property type="entry name" value="Cyt_P450_sf"/>
</dbReference>
<dbReference type="Gene3D" id="1.10.630.10">
    <property type="entry name" value="Cytochrome P450"/>
    <property type="match status" value="1"/>
</dbReference>
<evidence type="ECO:0000256" key="3">
    <source>
        <dbReference type="ARBA" id="ARBA00023004"/>
    </source>
</evidence>
<reference evidence="4 5" key="1">
    <citation type="submission" date="2020-01" db="EMBL/GenBank/DDBJ databases">
        <title>Identification and distribution of gene clusters putatively required for synthesis of sphingolipid metabolism inhibitors in phylogenetically diverse species of the filamentous fungus Fusarium.</title>
        <authorList>
            <person name="Kim H.-S."/>
            <person name="Busman M."/>
            <person name="Brown D.W."/>
            <person name="Divon H."/>
            <person name="Uhlig S."/>
            <person name="Proctor R.H."/>
        </authorList>
    </citation>
    <scope>NUCLEOTIDE SEQUENCE [LARGE SCALE GENOMIC DNA]</scope>
    <source>
        <strain evidence="4 5">NRRL 20459</strain>
    </source>
</reference>
<gene>
    <name evidence="4" type="ORF">FALBO_6181</name>
</gene>
<evidence type="ECO:0000313" key="4">
    <source>
        <dbReference type="EMBL" id="KAF4466943.1"/>
    </source>
</evidence>
<comment type="caution">
    <text evidence="4">The sequence shown here is derived from an EMBL/GenBank/DDBJ whole genome shotgun (WGS) entry which is preliminary data.</text>
</comment>
<evidence type="ECO:0000313" key="5">
    <source>
        <dbReference type="Proteomes" id="UP000554235"/>
    </source>
</evidence>
<dbReference type="PRINTS" id="PR00385">
    <property type="entry name" value="P450"/>
</dbReference>
<dbReference type="InterPro" id="IPR001128">
    <property type="entry name" value="Cyt_P450"/>
</dbReference>
<evidence type="ECO:0000256" key="1">
    <source>
        <dbReference type="ARBA" id="ARBA00022617"/>
    </source>
</evidence>
<keyword evidence="2" id="KW-0479">Metal-binding</keyword>
<organism evidence="4 5">
    <name type="scientific">Fusarium albosuccineum</name>
    <dbReference type="NCBI Taxonomy" id="1237068"/>
    <lineage>
        <taxon>Eukaryota</taxon>
        <taxon>Fungi</taxon>
        <taxon>Dikarya</taxon>
        <taxon>Ascomycota</taxon>
        <taxon>Pezizomycotina</taxon>
        <taxon>Sordariomycetes</taxon>
        <taxon>Hypocreomycetidae</taxon>
        <taxon>Hypocreales</taxon>
        <taxon>Nectriaceae</taxon>
        <taxon>Fusarium</taxon>
        <taxon>Fusarium decemcellulare species complex</taxon>
    </lineage>
</organism>
<proteinExistence type="predicted"/>
<accession>A0A8H4LF11</accession>
<keyword evidence="1" id="KW-0349">Heme</keyword>
<dbReference type="Pfam" id="PF00067">
    <property type="entry name" value="p450"/>
    <property type="match status" value="1"/>
</dbReference>
<dbReference type="GO" id="GO:0016705">
    <property type="term" value="F:oxidoreductase activity, acting on paired donors, with incorporation or reduction of molecular oxygen"/>
    <property type="evidence" value="ECO:0007669"/>
    <property type="project" value="InterPro"/>
</dbReference>
<sequence length="306" mass="33849">MQDAVDNCISLIEQRFREVACRGCWIDLRHWLQCFAFDAIGEITLSKRFGFLDDGCDPEGLMPTAKSAIIQGALAGVFPELHKPIFKVMKFLGGQDKLKVGQFAQKQVQERMRFTKTDQPPSGEADFLTNLLRLHHDKPEEMSMENVLLTIGGNIGAGSDTTSITLTAIMWHLIQNNHAMDTLRAEIDKKAKSGEISDPISFAQAQKLPYLQAVVKEGLRLHPATGLPLWRVVPQGGAEIAGKYFPEGSTIGINAWVANSNPTIFGENADRFEPERWLSKEADVQRMERNLFTLDGDLQGGAAVGP</sequence>
<dbReference type="GO" id="GO:0020037">
    <property type="term" value="F:heme binding"/>
    <property type="evidence" value="ECO:0007669"/>
    <property type="project" value="InterPro"/>
</dbReference>
<dbReference type="SUPFAM" id="SSF48264">
    <property type="entry name" value="Cytochrome P450"/>
    <property type="match status" value="1"/>
</dbReference>
<dbReference type="PANTHER" id="PTHR24305:SF190">
    <property type="entry name" value="P450, PUTATIVE (EUROFUNG)-RELATED"/>
    <property type="match status" value="1"/>
</dbReference>